<evidence type="ECO:0000313" key="3">
    <source>
        <dbReference type="Proteomes" id="UP000008311"/>
    </source>
</evidence>
<dbReference type="AlphaFoldDB" id="B9T422"/>
<evidence type="ECO:0000256" key="1">
    <source>
        <dbReference type="SAM" id="MobiDB-lite"/>
    </source>
</evidence>
<dbReference type="InParanoid" id="B9T422"/>
<protein>
    <submittedName>
        <fullName evidence="2">Uncharacterized protein</fullName>
    </submittedName>
</protein>
<proteinExistence type="predicted"/>
<sequence length="77" mass="8252">LVTHHHQETREDAEAELSASFGSGGQGPVNVVVSLKSAHSAPESAHFAPTTAHSVRILSLQVLKLDEICTTIKRICH</sequence>
<reference evidence="3" key="1">
    <citation type="journal article" date="2010" name="Nat. Biotechnol.">
        <title>Draft genome sequence of the oilseed species Ricinus communis.</title>
        <authorList>
            <person name="Chan A.P."/>
            <person name="Crabtree J."/>
            <person name="Zhao Q."/>
            <person name="Lorenzi H."/>
            <person name="Orvis J."/>
            <person name="Puiu D."/>
            <person name="Melake-Berhan A."/>
            <person name="Jones K.M."/>
            <person name="Redman J."/>
            <person name="Chen G."/>
            <person name="Cahoon E.B."/>
            <person name="Gedil M."/>
            <person name="Stanke M."/>
            <person name="Haas B.J."/>
            <person name="Wortman J.R."/>
            <person name="Fraser-Liggett C.M."/>
            <person name="Ravel J."/>
            <person name="Rabinowicz P.D."/>
        </authorList>
    </citation>
    <scope>NUCLEOTIDE SEQUENCE [LARGE SCALE GENOMIC DNA]</scope>
    <source>
        <strain evidence="3">cv. Hale</strain>
    </source>
</reference>
<evidence type="ECO:0000313" key="2">
    <source>
        <dbReference type="EMBL" id="EEF29399.1"/>
    </source>
</evidence>
<feature type="region of interest" description="Disordered" evidence="1">
    <location>
        <begin position="1"/>
        <end position="24"/>
    </location>
</feature>
<feature type="non-terminal residue" evidence="2">
    <location>
        <position position="1"/>
    </location>
</feature>
<feature type="compositionally biased region" description="Basic and acidic residues" evidence="1">
    <location>
        <begin position="1"/>
        <end position="12"/>
    </location>
</feature>
<gene>
    <name evidence="2" type="ORF">RCOM_0509690</name>
</gene>
<dbReference type="EMBL" id="EQ974448">
    <property type="protein sequence ID" value="EEF29399.1"/>
    <property type="molecule type" value="Genomic_DNA"/>
</dbReference>
<accession>B9T422</accession>
<keyword evidence="3" id="KW-1185">Reference proteome</keyword>
<dbReference type="Proteomes" id="UP000008311">
    <property type="component" value="Unassembled WGS sequence"/>
</dbReference>
<name>B9T422_RICCO</name>
<organism evidence="2 3">
    <name type="scientific">Ricinus communis</name>
    <name type="common">Castor bean</name>
    <dbReference type="NCBI Taxonomy" id="3988"/>
    <lineage>
        <taxon>Eukaryota</taxon>
        <taxon>Viridiplantae</taxon>
        <taxon>Streptophyta</taxon>
        <taxon>Embryophyta</taxon>
        <taxon>Tracheophyta</taxon>
        <taxon>Spermatophyta</taxon>
        <taxon>Magnoliopsida</taxon>
        <taxon>eudicotyledons</taxon>
        <taxon>Gunneridae</taxon>
        <taxon>Pentapetalae</taxon>
        <taxon>rosids</taxon>
        <taxon>fabids</taxon>
        <taxon>Malpighiales</taxon>
        <taxon>Euphorbiaceae</taxon>
        <taxon>Acalyphoideae</taxon>
        <taxon>Acalypheae</taxon>
        <taxon>Ricinus</taxon>
    </lineage>
</organism>